<evidence type="ECO:0000256" key="10">
    <source>
        <dbReference type="ARBA" id="ARBA00023303"/>
    </source>
</evidence>
<evidence type="ECO:0000256" key="3">
    <source>
        <dbReference type="ARBA" id="ARBA00022448"/>
    </source>
</evidence>
<dbReference type="PANTHER" id="PTHR21522:SF32">
    <property type="entry name" value="OTOPETRIN-2"/>
    <property type="match status" value="1"/>
</dbReference>
<feature type="transmembrane region" description="Helical" evidence="11">
    <location>
        <begin position="279"/>
        <end position="297"/>
    </location>
</feature>
<sequence length="673" mass="76258">MSSEVEADQTPVRRQGLRRCSSAICLSDGNASVKTPLEHPDLMRVKQLSFLSGPIKPCLKLPTKKQNGSGSIASLNYSRGRESDSDMNDDIFETASVRSDDVFMSSEQTKKKNQSSVLDSFVLTISGLYGILLVVIGSVVPIAETFVHSVRHIAFEVFYIYLYAVSICFIVYMYMFLLHDSPVAVGNLKRSLSERGRKRPGPSPQDVENFLPDTWSQTSRSKRRKITFNNTMKQSAASFYLRLGAVVFGIGCMILEGLYIGQLLEISHSNDPCAALSMIIRPVLKPCFTFSQLFFIFRNSKMVVYKGRSIARFGFMHMAATNICSWFRSIVMETLQSFAETIAEQRLQKMKLDQGNVESSNISHVSHHSVHIRLPLTEFSCRYSNMIGGMLMNFSHYLYPFCIEYSVICAGILYVMWKNIGVKEKLVISESEDKEENRQRHKMSVDCSGSSRGLFLGIFVFVGMVCSMIVFYVISKHDPDAKHTAIIVHTTEIIILSLAMAAIIGAAVSMRNLHFIWKTKDMLEETLILVSMTGLYMFSMFSLIAAFFYKDTTKGVLMIIVHILMICVATAQTIFMIFGLRLSAKNVNHVKSKPGREFVTFLLLCNFSLWFIATFEIQKPGHNPQQLEFYGAKAWTIFTHISVPLGIFYFFHCTVCLSHIWKHAWKFKKFSKI</sequence>
<feature type="transmembrane region" description="Helical" evidence="11">
    <location>
        <begin position="453"/>
        <end position="474"/>
    </location>
</feature>
<evidence type="ECO:0000313" key="13">
    <source>
        <dbReference type="Proteomes" id="UP000507470"/>
    </source>
</evidence>
<comment type="similarity">
    <text evidence="2">Belongs to the otopetrin family.</text>
</comment>
<keyword evidence="5 11" id="KW-0812">Transmembrane</keyword>
<feature type="transmembrane region" description="Helical" evidence="11">
    <location>
        <begin position="555"/>
        <end position="578"/>
    </location>
</feature>
<dbReference type="GO" id="GO:0005886">
    <property type="term" value="C:plasma membrane"/>
    <property type="evidence" value="ECO:0007669"/>
    <property type="project" value="UniProtKB-SubCell"/>
</dbReference>
<keyword evidence="10" id="KW-0407">Ion channel</keyword>
<keyword evidence="13" id="KW-1185">Reference proteome</keyword>
<feature type="transmembrane region" description="Helical" evidence="11">
    <location>
        <begin position="397"/>
        <end position="417"/>
    </location>
</feature>
<evidence type="ECO:0000256" key="11">
    <source>
        <dbReference type="SAM" id="Phobius"/>
    </source>
</evidence>
<gene>
    <name evidence="12" type="ORF">MCOR_12109</name>
</gene>
<feature type="transmembrane region" description="Helical" evidence="11">
    <location>
        <begin position="486"/>
        <end position="507"/>
    </location>
</feature>
<keyword evidence="9 11" id="KW-0472">Membrane</keyword>
<evidence type="ECO:0000256" key="2">
    <source>
        <dbReference type="ARBA" id="ARBA00006513"/>
    </source>
</evidence>
<evidence type="ECO:0000256" key="1">
    <source>
        <dbReference type="ARBA" id="ARBA00004651"/>
    </source>
</evidence>
<evidence type="ECO:0000256" key="6">
    <source>
        <dbReference type="ARBA" id="ARBA00022781"/>
    </source>
</evidence>
<evidence type="ECO:0000256" key="4">
    <source>
        <dbReference type="ARBA" id="ARBA00022475"/>
    </source>
</evidence>
<organism evidence="12 13">
    <name type="scientific">Mytilus coruscus</name>
    <name type="common">Sea mussel</name>
    <dbReference type="NCBI Taxonomy" id="42192"/>
    <lineage>
        <taxon>Eukaryota</taxon>
        <taxon>Metazoa</taxon>
        <taxon>Spiralia</taxon>
        <taxon>Lophotrochozoa</taxon>
        <taxon>Mollusca</taxon>
        <taxon>Bivalvia</taxon>
        <taxon>Autobranchia</taxon>
        <taxon>Pteriomorphia</taxon>
        <taxon>Mytilida</taxon>
        <taxon>Mytiloidea</taxon>
        <taxon>Mytilidae</taxon>
        <taxon>Mytilinae</taxon>
        <taxon>Mytilus</taxon>
    </lineage>
</organism>
<evidence type="ECO:0000313" key="12">
    <source>
        <dbReference type="EMBL" id="CAC5374887.1"/>
    </source>
</evidence>
<keyword evidence="8" id="KW-0406">Ion transport</keyword>
<evidence type="ECO:0000256" key="8">
    <source>
        <dbReference type="ARBA" id="ARBA00023065"/>
    </source>
</evidence>
<feature type="transmembrane region" description="Helical" evidence="11">
    <location>
        <begin position="598"/>
        <end position="617"/>
    </location>
</feature>
<accession>A0A6J8AVV6</accession>
<name>A0A6J8AVV6_MYTCO</name>
<feature type="transmembrane region" description="Helical" evidence="11">
    <location>
        <begin position="637"/>
        <end position="661"/>
    </location>
</feature>
<dbReference type="GO" id="GO:0015252">
    <property type="term" value="F:proton channel activity"/>
    <property type="evidence" value="ECO:0007669"/>
    <property type="project" value="InterPro"/>
</dbReference>
<evidence type="ECO:0000256" key="5">
    <source>
        <dbReference type="ARBA" id="ARBA00022692"/>
    </source>
</evidence>
<protein>
    <submittedName>
        <fullName evidence="12">Uncharacterized protein</fullName>
    </submittedName>
</protein>
<feature type="transmembrane region" description="Helical" evidence="11">
    <location>
        <begin position="158"/>
        <end position="178"/>
    </location>
</feature>
<feature type="transmembrane region" description="Helical" evidence="11">
    <location>
        <begin position="120"/>
        <end position="143"/>
    </location>
</feature>
<dbReference type="PANTHER" id="PTHR21522">
    <property type="entry name" value="PROTON CHANNEL OTOP"/>
    <property type="match status" value="1"/>
</dbReference>
<evidence type="ECO:0000256" key="9">
    <source>
        <dbReference type="ARBA" id="ARBA00023136"/>
    </source>
</evidence>
<dbReference type="OrthoDB" id="6429739at2759"/>
<feature type="transmembrane region" description="Helical" evidence="11">
    <location>
        <begin position="309"/>
        <end position="328"/>
    </location>
</feature>
<comment type="subcellular location">
    <subcellularLocation>
        <location evidence="1">Cell membrane</location>
        <topology evidence="1">Multi-pass membrane protein</topology>
    </subcellularLocation>
</comment>
<evidence type="ECO:0000256" key="7">
    <source>
        <dbReference type="ARBA" id="ARBA00022989"/>
    </source>
</evidence>
<keyword evidence="4" id="KW-1003">Cell membrane</keyword>
<keyword evidence="6" id="KW-0375">Hydrogen ion transport</keyword>
<dbReference type="InterPro" id="IPR004878">
    <property type="entry name" value="Otopetrin"/>
</dbReference>
<dbReference type="EMBL" id="CACVKT020002094">
    <property type="protein sequence ID" value="CAC5374887.1"/>
    <property type="molecule type" value="Genomic_DNA"/>
</dbReference>
<feature type="transmembrane region" description="Helical" evidence="11">
    <location>
        <begin position="527"/>
        <end position="549"/>
    </location>
</feature>
<reference evidence="12 13" key="1">
    <citation type="submission" date="2020-06" db="EMBL/GenBank/DDBJ databases">
        <authorList>
            <person name="Li R."/>
            <person name="Bekaert M."/>
        </authorList>
    </citation>
    <scope>NUCLEOTIDE SEQUENCE [LARGE SCALE GENOMIC DNA]</scope>
    <source>
        <strain evidence="13">wild</strain>
    </source>
</reference>
<feature type="transmembrane region" description="Helical" evidence="11">
    <location>
        <begin position="239"/>
        <end position="259"/>
    </location>
</feature>
<proteinExistence type="inferred from homology"/>
<dbReference type="AlphaFoldDB" id="A0A6J8AVV6"/>
<keyword evidence="7 11" id="KW-1133">Transmembrane helix</keyword>
<dbReference type="Proteomes" id="UP000507470">
    <property type="component" value="Unassembled WGS sequence"/>
</dbReference>
<dbReference type="Pfam" id="PF03189">
    <property type="entry name" value="Otopetrin"/>
    <property type="match status" value="1"/>
</dbReference>
<keyword evidence="3" id="KW-0813">Transport</keyword>